<feature type="domain" description="Magnesium transporter MgtE intracellular" evidence="3">
    <location>
        <begin position="240"/>
        <end position="287"/>
    </location>
</feature>
<dbReference type="EMBL" id="VCIW01000018">
    <property type="protein sequence ID" value="TLS49846.1"/>
    <property type="molecule type" value="Genomic_DNA"/>
</dbReference>
<dbReference type="InterPro" id="IPR006668">
    <property type="entry name" value="Mg_transptr_MgtE_intracell_dom"/>
</dbReference>
<keyword evidence="2" id="KW-0472">Membrane</keyword>
<keyword evidence="1" id="KW-0175">Coiled coil</keyword>
<keyword evidence="2" id="KW-1133">Transmembrane helix</keyword>
<evidence type="ECO:0000313" key="5">
    <source>
        <dbReference type="Proteomes" id="UP000309676"/>
    </source>
</evidence>
<gene>
    <name evidence="4" type="ORF">FE782_22855</name>
</gene>
<evidence type="ECO:0000256" key="2">
    <source>
        <dbReference type="SAM" id="Phobius"/>
    </source>
</evidence>
<dbReference type="AlphaFoldDB" id="A0A5R9G678"/>
<reference evidence="4 5" key="1">
    <citation type="submission" date="2019-05" db="EMBL/GenBank/DDBJ databases">
        <authorList>
            <person name="Narsing Rao M.P."/>
            <person name="Li W.J."/>
        </authorList>
    </citation>
    <scope>NUCLEOTIDE SEQUENCE [LARGE SCALE GENOMIC DNA]</scope>
    <source>
        <strain evidence="4 5">SYSU_K30003</strain>
    </source>
</reference>
<feature type="coiled-coil region" evidence="1">
    <location>
        <begin position="90"/>
        <end position="131"/>
    </location>
</feature>
<proteinExistence type="predicted"/>
<feature type="transmembrane region" description="Helical" evidence="2">
    <location>
        <begin position="16"/>
        <end position="39"/>
    </location>
</feature>
<keyword evidence="2" id="KW-0812">Transmembrane</keyword>
<dbReference type="Pfam" id="PF03448">
    <property type="entry name" value="MgtE_N"/>
    <property type="match status" value="1"/>
</dbReference>
<evidence type="ECO:0000256" key="1">
    <source>
        <dbReference type="SAM" id="Coils"/>
    </source>
</evidence>
<dbReference type="Proteomes" id="UP000309676">
    <property type="component" value="Unassembled WGS sequence"/>
</dbReference>
<sequence>MADMEEERSYSFIERLLFYTLPVLFTLLLTGVLLTVFGYDVVNELLRVGNKVPGVSAVLPDPKPTEEELRAAMLEAEERDDEGETNEEEAAKIEAALSAKEAEMAALRSETETKEQQIADLQAELEVKQEEEARQAASEAEYAANIKKLANVYAEMKPSKAAPVLENLTLSERVLVLKEMKEEKQVDILEKMDPTIAAETSILMKDVVAVRDLQIAALQERLALSGTQTASSAALTIDELSRTFAQMTPDRAAEVLLEMDQSQVVNILRGMEEASRATILNSLSKLDKKRTAQITARLG</sequence>
<evidence type="ECO:0000313" key="4">
    <source>
        <dbReference type="EMBL" id="TLS49846.1"/>
    </source>
</evidence>
<accession>A0A5R9G678</accession>
<dbReference type="SUPFAM" id="SSF158791">
    <property type="entry name" value="MgtE N-terminal domain-like"/>
    <property type="match status" value="2"/>
</dbReference>
<dbReference type="Gene3D" id="1.25.60.10">
    <property type="entry name" value="MgtE N-terminal domain-like"/>
    <property type="match status" value="2"/>
</dbReference>
<comment type="caution">
    <text evidence="4">The sequence shown here is derived from an EMBL/GenBank/DDBJ whole genome shotgun (WGS) entry which is preliminary data.</text>
</comment>
<name>A0A5R9G678_9BACL</name>
<dbReference type="InterPro" id="IPR038076">
    <property type="entry name" value="MgtE_N_sf"/>
</dbReference>
<dbReference type="OrthoDB" id="2381574at2"/>
<organism evidence="4 5">
    <name type="scientific">Paenibacillus antri</name>
    <dbReference type="NCBI Taxonomy" id="2582848"/>
    <lineage>
        <taxon>Bacteria</taxon>
        <taxon>Bacillati</taxon>
        <taxon>Bacillota</taxon>
        <taxon>Bacilli</taxon>
        <taxon>Bacillales</taxon>
        <taxon>Paenibacillaceae</taxon>
        <taxon>Paenibacillus</taxon>
    </lineage>
</organism>
<protein>
    <recommendedName>
        <fullName evidence="3">Magnesium transporter MgtE intracellular domain-containing protein</fullName>
    </recommendedName>
</protein>
<keyword evidence="5" id="KW-1185">Reference proteome</keyword>
<evidence type="ECO:0000259" key="3">
    <source>
        <dbReference type="Pfam" id="PF03448"/>
    </source>
</evidence>